<protein>
    <submittedName>
        <fullName evidence="7">Cytochrome P450</fullName>
    </submittedName>
</protein>
<accession>A0A2V1DG27</accession>
<dbReference type="CDD" id="cd00302">
    <property type="entry name" value="cytochrome_P450"/>
    <property type="match status" value="1"/>
</dbReference>
<dbReference type="EMBL" id="KZ805475">
    <property type="protein sequence ID" value="PVH96074.1"/>
    <property type="molecule type" value="Genomic_DNA"/>
</dbReference>
<dbReference type="PROSITE" id="PS00086">
    <property type="entry name" value="CYTOCHROME_P450"/>
    <property type="match status" value="1"/>
</dbReference>
<proteinExistence type="inferred from homology"/>
<dbReference type="InterPro" id="IPR017972">
    <property type="entry name" value="Cyt_P450_CS"/>
</dbReference>
<evidence type="ECO:0000256" key="3">
    <source>
        <dbReference type="ARBA" id="ARBA00022723"/>
    </source>
</evidence>
<dbReference type="PRINTS" id="PR00463">
    <property type="entry name" value="EP450I"/>
</dbReference>
<dbReference type="AlphaFoldDB" id="A0A2V1DG27"/>
<dbReference type="PANTHER" id="PTHR24305:SF232">
    <property type="entry name" value="P450, PUTATIVE (EUROFUNG)-RELATED"/>
    <property type="match status" value="1"/>
</dbReference>
<dbReference type="GO" id="GO:0016705">
    <property type="term" value="F:oxidoreductase activity, acting on paired donors, with incorporation or reduction of molecular oxygen"/>
    <property type="evidence" value="ECO:0007669"/>
    <property type="project" value="InterPro"/>
</dbReference>
<gene>
    <name evidence="7" type="ORF">DM02DRAFT_536018</name>
</gene>
<dbReference type="SUPFAM" id="SSF48264">
    <property type="entry name" value="Cytochrome P450"/>
    <property type="match status" value="1"/>
</dbReference>
<evidence type="ECO:0000313" key="8">
    <source>
        <dbReference type="Proteomes" id="UP000244855"/>
    </source>
</evidence>
<evidence type="ECO:0000313" key="7">
    <source>
        <dbReference type="EMBL" id="PVH96074.1"/>
    </source>
</evidence>
<keyword evidence="3 5" id="KW-0479">Metal-binding</keyword>
<keyword evidence="6" id="KW-0503">Monooxygenase</keyword>
<keyword evidence="4 5" id="KW-0408">Iron</keyword>
<reference evidence="7 8" key="1">
    <citation type="journal article" date="2018" name="Sci. Rep.">
        <title>Comparative genomics provides insights into the lifestyle and reveals functional heterogeneity of dark septate endophytic fungi.</title>
        <authorList>
            <person name="Knapp D.G."/>
            <person name="Nemeth J.B."/>
            <person name="Barry K."/>
            <person name="Hainaut M."/>
            <person name="Henrissat B."/>
            <person name="Johnson J."/>
            <person name="Kuo A."/>
            <person name="Lim J.H.P."/>
            <person name="Lipzen A."/>
            <person name="Nolan M."/>
            <person name="Ohm R.A."/>
            <person name="Tamas L."/>
            <person name="Grigoriev I.V."/>
            <person name="Spatafora J.W."/>
            <person name="Nagy L.G."/>
            <person name="Kovacs G.M."/>
        </authorList>
    </citation>
    <scope>NUCLEOTIDE SEQUENCE [LARGE SCALE GENOMIC DNA]</scope>
    <source>
        <strain evidence="7 8">DSE2036</strain>
    </source>
</reference>
<feature type="binding site" description="axial binding residue" evidence="5">
    <location>
        <position position="436"/>
    </location>
    <ligand>
        <name>heme</name>
        <dbReference type="ChEBI" id="CHEBI:30413"/>
    </ligand>
    <ligandPart>
        <name>Fe</name>
        <dbReference type="ChEBI" id="CHEBI:18248"/>
    </ligandPart>
</feature>
<comment type="similarity">
    <text evidence="2 6">Belongs to the cytochrome P450 family.</text>
</comment>
<keyword evidence="8" id="KW-1185">Reference proteome</keyword>
<dbReference type="PANTHER" id="PTHR24305">
    <property type="entry name" value="CYTOCHROME P450"/>
    <property type="match status" value="1"/>
</dbReference>
<dbReference type="GO" id="GO:0004497">
    <property type="term" value="F:monooxygenase activity"/>
    <property type="evidence" value="ECO:0007669"/>
    <property type="project" value="UniProtKB-KW"/>
</dbReference>
<dbReference type="InterPro" id="IPR050121">
    <property type="entry name" value="Cytochrome_P450_monoxygenase"/>
</dbReference>
<name>A0A2V1DG27_9PLEO</name>
<dbReference type="InterPro" id="IPR036396">
    <property type="entry name" value="Cyt_P450_sf"/>
</dbReference>
<evidence type="ECO:0000256" key="1">
    <source>
        <dbReference type="ARBA" id="ARBA00001971"/>
    </source>
</evidence>
<evidence type="ECO:0000256" key="4">
    <source>
        <dbReference type="ARBA" id="ARBA00023004"/>
    </source>
</evidence>
<dbReference type="Gene3D" id="1.10.630.10">
    <property type="entry name" value="Cytochrome P450"/>
    <property type="match status" value="1"/>
</dbReference>
<dbReference type="InterPro" id="IPR002401">
    <property type="entry name" value="Cyt_P450_E_grp-I"/>
</dbReference>
<dbReference type="Proteomes" id="UP000244855">
    <property type="component" value="Unassembled WGS sequence"/>
</dbReference>
<dbReference type="GO" id="GO:0005506">
    <property type="term" value="F:iron ion binding"/>
    <property type="evidence" value="ECO:0007669"/>
    <property type="project" value="InterPro"/>
</dbReference>
<dbReference type="InterPro" id="IPR001128">
    <property type="entry name" value="Cyt_P450"/>
</dbReference>
<organism evidence="7 8">
    <name type="scientific">Periconia macrospinosa</name>
    <dbReference type="NCBI Taxonomy" id="97972"/>
    <lineage>
        <taxon>Eukaryota</taxon>
        <taxon>Fungi</taxon>
        <taxon>Dikarya</taxon>
        <taxon>Ascomycota</taxon>
        <taxon>Pezizomycotina</taxon>
        <taxon>Dothideomycetes</taxon>
        <taxon>Pleosporomycetidae</taxon>
        <taxon>Pleosporales</taxon>
        <taxon>Massarineae</taxon>
        <taxon>Periconiaceae</taxon>
        <taxon>Periconia</taxon>
    </lineage>
</organism>
<evidence type="ECO:0000256" key="5">
    <source>
        <dbReference type="PIRSR" id="PIRSR602401-1"/>
    </source>
</evidence>
<evidence type="ECO:0000256" key="6">
    <source>
        <dbReference type="RuleBase" id="RU000461"/>
    </source>
</evidence>
<sequence length="515" mass="58627">MLSYIASIIWREHKSPLHSIPGPWYAPYTTMHLRWLFARGTIPDFVWKQHDKHGPIMRLGPRQVWISDMESLRQVLLTIDLPKVAMYAEISRDKNSPGLFGEIREEPHKKLRKFLNPAFSVKYVDGLDHLFQQCVEVLIRRYYKISAAGAKSFQVDLNEDLHNLALDIMGECSFGKGFGQTDPEANPQEGVSADVWKSIPWAIFTNISRRYQTVYLKKTLRLLGLNLKFDWSPAMVKAIDATVKVRANNLGTCTHRPDLLQHVVEEGMRPDTGVKMSTRDIVDQMSEILLAGAETTSGTLTTLFIELARNPMVKARLFETLPALGPLDEIIGGKRVRSDPTFDYLNACISETLRMHPIASEMGRRTGKEWVKLMDFNLPPHTVVSASYRKLHYNPQYWPEPFRFWPERFLPDKQADGAPKADTKAYFPFSAGKHSCIGINFAWNEMRVVAANILARYDIQEVLGQDVTWRQYITIQITDGHWKVVLIPRSKSSTPQATCLHNEGAQEAAFESGAI</sequence>
<dbReference type="OrthoDB" id="655030at2759"/>
<evidence type="ECO:0000256" key="2">
    <source>
        <dbReference type="ARBA" id="ARBA00010617"/>
    </source>
</evidence>
<dbReference type="PRINTS" id="PR00385">
    <property type="entry name" value="P450"/>
</dbReference>
<comment type="cofactor">
    <cofactor evidence="1 5">
        <name>heme</name>
        <dbReference type="ChEBI" id="CHEBI:30413"/>
    </cofactor>
</comment>
<dbReference type="STRING" id="97972.A0A2V1DG27"/>
<keyword evidence="5 6" id="KW-0349">Heme</keyword>
<dbReference type="Pfam" id="PF00067">
    <property type="entry name" value="p450"/>
    <property type="match status" value="1"/>
</dbReference>
<dbReference type="GO" id="GO:0020037">
    <property type="term" value="F:heme binding"/>
    <property type="evidence" value="ECO:0007669"/>
    <property type="project" value="InterPro"/>
</dbReference>
<keyword evidence="6" id="KW-0560">Oxidoreductase</keyword>